<dbReference type="Gene3D" id="6.10.250.690">
    <property type="match status" value="1"/>
</dbReference>
<dbReference type="RefSeq" id="WP_377581085.1">
    <property type="nucleotide sequence ID" value="NZ_JBHTKA010000007.1"/>
</dbReference>
<dbReference type="InterPro" id="IPR036388">
    <property type="entry name" value="WH-like_DNA-bd_sf"/>
</dbReference>
<dbReference type="Pfam" id="PF00486">
    <property type="entry name" value="Trans_reg_C"/>
    <property type="match status" value="1"/>
</dbReference>
<feature type="domain" description="Response regulatory" evidence="8">
    <location>
        <begin position="2"/>
        <end position="116"/>
    </location>
</feature>
<evidence type="ECO:0000256" key="2">
    <source>
        <dbReference type="ARBA" id="ARBA00023012"/>
    </source>
</evidence>
<feature type="domain" description="OmpR/PhoB-type" evidence="9">
    <location>
        <begin position="124"/>
        <end position="224"/>
    </location>
</feature>
<keyword evidence="11" id="KW-1185">Reference proteome</keyword>
<evidence type="ECO:0000313" key="11">
    <source>
        <dbReference type="Proteomes" id="UP001597112"/>
    </source>
</evidence>
<comment type="caution">
    <text evidence="10">The sequence shown here is derived from an EMBL/GenBank/DDBJ whole genome shotgun (WGS) entry which is preliminary data.</text>
</comment>
<dbReference type="Gene3D" id="1.10.10.10">
    <property type="entry name" value="Winged helix-like DNA-binding domain superfamily/Winged helix DNA-binding domain"/>
    <property type="match status" value="1"/>
</dbReference>
<protein>
    <submittedName>
        <fullName evidence="10">Response regulator transcription factor</fullName>
    </submittedName>
</protein>
<keyword evidence="2" id="KW-0902">Two-component regulatory system</keyword>
<evidence type="ECO:0000256" key="6">
    <source>
        <dbReference type="PROSITE-ProRule" id="PRU00169"/>
    </source>
</evidence>
<keyword evidence="5" id="KW-0804">Transcription</keyword>
<evidence type="ECO:0000256" key="5">
    <source>
        <dbReference type="ARBA" id="ARBA00023163"/>
    </source>
</evidence>
<organism evidence="10 11">
    <name type="scientific">Ohtaekwangia kribbensis</name>
    <dbReference type="NCBI Taxonomy" id="688913"/>
    <lineage>
        <taxon>Bacteria</taxon>
        <taxon>Pseudomonadati</taxon>
        <taxon>Bacteroidota</taxon>
        <taxon>Cytophagia</taxon>
        <taxon>Cytophagales</taxon>
        <taxon>Fulvivirgaceae</taxon>
        <taxon>Ohtaekwangia</taxon>
    </lineage>
</organism>
<dbReference type="EMBL" id="JBHTKA010000007">
    <property type="protein sequence ID" value="MFD1001389.1"/>
    <property type="molecule type" value="Genomic_DNA"/>
</dbReference>
<evidence type="ECO:0000259" key="8">
    <source>
        <dbReference type="PROSITE" id="PS50110"/>
    </source>
</evidence>
<dbReference type="InterPro" id="IPR011006">
    <property type="entry name" value="CheY-like_superfamily"/>
</dbReference>
<evidence type="ECO:0000256" key="1">
    <source>
        <dbReference type="ARBA" id="ARBA00022553"/>
    </source>
</evidence>
<evidence type="ECO:0000256" key="4">
    <source>
        <dbReference type="ARBA" id="ARBA00023125"/>
    </source>
</evidence>
<evidence type="ECO:0000313" key="10">
    <source>
        <dbReference type="EMBL" id="MFD1001389.1"/>
    </source>
</evidence>
<evidence type="ECO:0000256" key="7">
    <source>
        <dbReference type="PROSITE-ProRule" id="PRU01091"/>
    </source>
</evidence>
<feature type="modified residue" description="4-aspartylphosphate" evidence="6">
    <location>
        <position position="51"/>
    </location>
</feature>
<dbReference type="SUPFAM" id="SSF52172">
    <property type="entry name" value="CheY-like"/>
    <property type="match status" value="1"/>
</dbReference>
<dbReference type="SMART" id="SM00448">
    <property type="entry name" value="REC"/>
    <property type="match status" value="1"/>
</dbReference>
<dbReference type="InterPro" id="IPR001867">
    <property type="entry name" value="OmpR/PhoB-type_DNA-bd"/>
</dbReference>
<dbReference type="PANTHER" id="PTHR48111:SF22">
    <property type="entry name" value="REGULATOR OF RPOS"/>
    <property type="match status" value="1"/>
</dbReference>
<evidence type="ECO:0000259" key="9">
    <source>
        <dbReference type="PROSITE" id="PS51755"/>
    </source>
</evidence>
<dbReference type="Proteomes" id="UP001597112">
    <property type="component" value="Unassembled WGS sequence"/>
</dbReference>
<name>A0ABW3K554_9BACT</name>
<keyword evidence="3" id="KW-0805">Transcription regulation</keyword>
<proteinExistence type="predicted"/>
<dbReference type="InterPro" id="IPR039420">
    <property type="entry name" value="WalR-like"/>
</dbReference>
<dbReference type="PROSITE" id="PS51755">
    <property type="entry name" value="OMPR_PHOB"/>
    <property type="match status" value="1"/>
</dbReference>
<accession>A0ABW3K554</accession>
<feature type="DNA-binding region" description="OmpR/PhoB-type" evidence="7">
    <location>
        <begin position="124"/>
        <end position="224"/>
    </location>
</feature>
<sequence>MKVLIVEDETELSQSIAKFLSSEAFICEQAYTYDAALDKICMHDYDCILLDISLPDGTGLQLLEKLKALKKNNGVIIVSAKNSIDDKISGLNLGADDYLAKPFHMAELTARVQAIVRRRNFNGSNILEFNEIRIDTNAFTVHVSGKAVALTRKEYELLIFLISNKNKVISKNAIAEHLTGDAAEVMDNFDFIYAHMKNLKKKLADAGSQDYIKTVYGLGYKFTA</sequence>
<dbReference type="PROSITE" id="PS50110">
    <property type="entry name" value="RESPONSE_REGULATORY"/>
    <property type="match status" value="1"/>
</dbReference>
<dbReference type="Pfam" id="PF00072">
    <property type="entry name" value="Response_reg"/>
    <property type="match status" value="1"/>
</dbReference>
<keyword evidence="1 6" id="KW-0597">Phosphoprotein</keyword>
<keyword evidence="4 7" id="KW-0238">DNA-binding</keyword>
<dbReference type="CDD" id="cd00383">
    <property type="entry name" value="trans_reg_C"/>
    <property type="match status" value="1"/>
</dbReference>
<reference evidence="11" key="1">
    <citation type="journal article" date="2019" name="Int. J. Syst. Evol. Microbiol.">
        <title>The Global Catalogue of Microorganisms (GCM) 10K type strain sequencing project: providing services to taxonomists for standard genome sequencing and annotation.</title>
        <authorList>
            <consortium name="The Broad Institute Genomics Platform"/>
            <consortium name="The Broad Institute Genome Sequencing Center for Infectious Disease"/>
            <person name="Wu L."/>
            <person name="Ma J."/>
        </authorList>
    </citation>
    <scope>NUCLEOTIDE SEQUENCE [LARGE SCALE GENOMIC DNA]</scope>
    <source>
        <strain evidence="11">CCUG 58938</strain>
    </source>
</reference>
<dbReference type="InterPro" id="IPR001789">
    <property type="entry name" value="Sig_transdc_resp-reg_receiver"/>
</dbReference>
<evidence type="ECO:0000256" key="3">
    <source>
        <dbReference type="ARBA" id="ARBA00023015"/>
    </source>
</evidence>
<gene>
    <name evidence="10" type="ORF">ACFQ21_18825</name>
</gene>
<dbReference type="PANTHER" id="PTHR48111">
    <property type="entry name" value="REGULATOR OF RPOS"/>
    <property type="match status" value="1"/>
</dbReference>
<dbReference type="Gene3D" id="3.40.50.2300">
    <property type="match status" value="1"/>
</dbReference>
<dbReference type="SMART" id="SM00862">
    <property type="entry name" value="Trans_reg_C"/>
    <property type="match status" value="1"/>
</dbReference>